<evidence type="ECO:0000313" key="2">
    <source>
        <dbReference type="EMBL" id="KAJ4498842.1"/>
    </source>
</evidence>
<dbReference type="Proteomes" id="UP001150217">
    <property type="component" value="Unassembled WGS sequence"/>
</dbReference>
<gene>
    <name evidence="2" type="ORF">C8R41DRAFT_864385</name>
</gene>
<dbReference type="EMBL" id="JANVFT010000013">
    <property type="protein sequence ID" value="KAJ4498842.1"/>
    <property type="molecule type" value="Genomic_DNA"/>
</dbReference>
<protein>
    <submittedName>
        <fullName evidence="2">Uncharacterized protein</fullName>
    </submittedName>
</protein>
<sequence>MSRSDSSDRSHEHESLHAPEWKYFQRISESTFQLRLIEGELVEVSAQQFGAYLDHSIDIKKHRYKAGDSPIGYTDFAEAFNAEEYDRKLAYFDPNYEGEGRVPIVDFDTKSPSKDLFDLMPYQCYAPGALTRPGYVEIPQKEYEELRTSAIAYTKTSLKGRMKAEEMKERKKLAEAAQRQKKKGGLPYIRK</sequence>
<evidence type="ECO:0000256" key="1">
    <source>
        <dbReference type="SAM" id="MobiDB-lite"/>
    </source>
</evidence>
<name>A0ABQ8VR36_9AGAR</name>
<evidence type="ECO:0000313" key="3">
    <source>
        <dbReference type="Proteomes" id="UP001150217"/>
    </source>
</evidence>
<comment type="caution">
    <text evidence="2">The sequence shown here is derived from an EMBL/GenBank/DDBJ whole genome shotgun (WGS) entry which is preliminary data.</text>
</comment>
<feature type="region of interest" description="Disordered" evidence="1">
    <location>
        <begin position="169"/>
        <end position="191"/>
    </location>
</feature>
<accession>A0ABQ8VR36</accession>
<keyword evidence="3" id="KW-1185">Reference proteome</keyword>
<reference evidence="2" key="1">
    <citation type="submission" date="2022-08" db="EMBL/GenBank/DDBJ databases">
        <title>A Global Phylogenomic Analysis of the Shiitake Genus Lentinula.</title>
        <authorList>
            <consortium name="DOE Joint Genome Institute"/>
            <person name="Sierra-Patev S."/>
            <person name="Min B."/>
            <person name="Naranjo-Ortiz M."/>
            <person name="Looney B."/>
            <person name="Konkel Z."/>
            <person name="Slot J.C."/>
            <person name="Sakamoto Y."/>
            <person name="Steenwyk J.L."/>
            <person name="Rokas A."/>
            <person name="Carro J."/>
            <person name="Camarero S."/>
            <person name="Ferreira P."/>
            <person name="Molpeceres G."/>
            <person name="Ruiz-Duenas F.J."/>
            <person name="Serrano A."/>
            <person name="Henrissat B."/>
            <person name="Drula E."/>
            <person name="Hughes K.W."/>
            <person name="Mata J.L."/>
            <person name="Ishikawa N.K."/>
            <person name="Vargas-Isla R."/>
            <person name="Ushijima S."/>
            <person name="Smith C.A."/>
            <person name="Ahrendt S."/>
            <person name="Andreopoulos W."/>
            <person name="He G."/>
            <person name="Labutti K."/>
            <person name="Lipzen A."/>
            <person name="Ng V."/>
            <person name="Riley R."/>
            <person name="Sandor L."/>
            <person name="Barry K."/>
            <person name="Martinez A.T."/>
            <person name="Xiao Y."/>
            <person name="Gibbons J.G."/>
            <person name="Terashima K."/>
            <person name="Grigoriev I.V."/>
            <person name="Hibbett D.S."/>
        </authorList>
    </citation>
    <scope>NUCLEOTIDE SEQUENCE</scope>
    <source>
        <strain evidence="2">RHP3577 ss4</strain>
    </source>
</reference>
<feature type="compositionally biased region" description="Basic residues" evidence="1">
    <location>
        <begin position="179"/>
        <end position="191"/>
    </location>
</feature>
<proteinExistence type="predicted"/>
<organism evidence="2 3">
    <name type="scientific">Lentinula lateritia</name>
    <dbReference type="NCBI Taxonomy" id="40482"/>
    <lineage>
        <taxon>Eukaryota</taxon>
        <taxon>Fungi</taxon>
        <taxon>Dikarya</taxon>
        <taxon>Basidiomycota</taxon>
        <taxon>Agaricomycotina</taxon>
        <taxon>Agaricomycetes</taxon>
        <taxon>Agaricomycetidae</taxon>
        <taxon>Agaricales</taxon>
        <taxon>Marasmiineae</taxon>
        <taxon>Omphalotaceae</taxon>
        <taxon>Lentinula</taxon>
    </lineage>
</organism>